<gene>
    <name evidence="1" type="ORF">VXJ25_00075</name>
</gene>
<proteinExistence type="predicted"/>
<dbReference type="RefSeq" id="WP_330957162.1">
    <property type="nucleotide sequence ID" value="NZ_JAZGJQ010000001.1"/>
</dbReference>
<name>A0ABU7R768_9ACTN</name>
<reference evidence="1 2" key="1">
    <citation type="submission" date="2024-01" db="EMBL/GenBank/DDBJ databases">
        <title>Description of Olsenella sp. nov., isolated from pig feces.</title>
        <authorList>
            <person name="Chang Y.-H."/>
        </authorList>
    </citation>
    <scope>NUCLEOTIDE SEQUENCE [LARGE SCALE GENOMIC DNA]</scope>
    <source>
        <strain evidence="1 2">YH-ols2223</strain>
    </source>
</reference>
<protein>
    <submittedName>
        <fullName evidence="1">Uncharacterized protein</fullName>
    </submittedName>
</protein>
<dbReference type="EMBL" id="JAZGJQ010000001">
    <property type="protein sequence ID" value="MEE6146395.1"/>
    <property type="molecule type" value="Genomic_DNA"/>
</dbReference>
<accession>A0ABU7R768</accession>
<sequence>MKVTLIYNDGVIDTYVTAQDSFHSTSHARLSTFVEEASADFEEDDERRTVTNIMGLEITPIADRTDDGYPIRPRRIVEIQFESDHVHHAAPSVAKVCEHTEGLERLIVDGVVVWEGNPGIYLPDDGYEEVEYI</sequence>
<keyword evidence="2" id="KW-1185">Reference proteome</keyword>
<evidence type="ECO:0000313" key="1">
    <source>
        <dbReference type="EMBL" id="MEE6146395.1"/>
    </source>
</evidence>
<organism evidence="1 2">
    <name type="scientific">Olsenella absiana</name>
    <dbReference type="NCBI Taxonomy" id="3115222"/>
    <lineage>
        <taxon>Bacteria</taxon>
        <taxon>Bacillati</taxon>
        <taxon>Actinomycetota</taxon>
        <taxon>Coriobacteriia</taxon>
        <taxon>Coriobacteriales</taxon>
        <taxon>Atopobiaceae</taxon>
        <taxon>Olsenella</taxon>
    </lineage>
</organism>
<dbReference type="Proteomes" id="UP001332931">
    <property type="component" value="Unassembled WGS sequence"/>
</dbReference>
<comment type="caution">
    <text evidence="1">The sequence shown here is derived from an EMBL/GenBank/DDBJ whole genome shotgun (WGS) entry which is preliminary data.</text>
</comment>
<evidence type="ECO:0000313" key="2">
    <source>
        <dbReference type="Proteomes" id="UP001332931"/>
    </source>
</evidence>